<keyword evidence="2" id="KW-1185">Reference proteome</keyword>
<dbReference type="RefSeq" id="WP_015926668.1">
    <property type="nucleotide sequence ID" value="NC_011898.1"/>
</dbReference>
<proteinExistence type="predicted"/>
<gene>
    <name evidence="1" type="ordered locus">Ccel_3327</name>
</gene>
<reference evidence="1 2" key="1">
    <citation type="submission" date="2009-01" db="EMBL/GenBank/DDBJ databases">
        <title>Complete sequence of Clostridium cellulolyticum H10.</title>
        <authorList>
            <consortium name="US DOE Joint Genome Institute"/>
            <person name="Lucas S."/>
            <person name="Copeland A."/>
            <person name="Lapidus A."/>
            <person name="Glavina del Rio T."/>
            <person name="Dalin E."/>
            <person name="Tice H."/>
            <person name="Bruce D."/>
            <person name="Goodwin L."/>
            <person name="Pitluck S."/>
            <person name="Chertkov O."/>
            <person name="Saunders E."/>
            <person name="Brettin T."/>
            <person name="Detter J.C."/>
            <person name="Han C."/>
            <person name="Larimer F."/>
            <person name="Land M."/>
            <person name="Hauser L."/>
            <person name="Kyrpides N."/>
            <person name="Ivanova N."/>
            <person name="Zhou J."/>
            <person name="Richardson P."/>
        </authorList>
    </citation>
    <scope>NUCLEOTIDE SEQUENCE [LARGE SCALE GENOMIC DNA]</scope>
    <source>
        <strain evidence="2">ATCC 35319 / DSM 5812 / JCM 6584 / H10</strain>
    </source>
</reference>
<dbReference type="Gene3D" id="2.120.10.70">
    <property type="entry name" value="Fucose-specific lectin"/>
    <property type="match status" value="1"/>
</dbReference>
<evidence type="ECO:0000313" key="2">
    <source>
        <dbReference type="Proteomes" id="UP000001349"/>
    </source>
</evidence>
<sequence length="478" mass="55352">MYNPSSKQFVFKDSEGKLWNFYYDTSQGICYSVFSKRMAWSEPRVVQPEAYEQFYAEIDEKDCFHIIYQDKKGNIIYCLMQQNETVKALPVLTSKSHSVFNKHLSLIVANSCVHIFFIIEHNGIYMLSYQTITDGVPVAPKKVDNITVLPNPYMVVYDLHDDIYVFYHISDGKNNQIGYKKYSTVNKTWSEYSQITMFSSNSQNPRLVVDRNGIFHICYVRKQDKQFQLVYQQKIPDRNMWTSESILAASSTPITNFCILSVKSSLVVYYIKDEALHSFISNDSGASFTKSSKGVSLSRQHICVRYKSNSPYEHIQADEIPASFVNGFKLMFIHDSVDLESGLNTDEMRAIITTELKFLKRQVADLKDAQKIIFNNIKSLETNQQNMERSLLKEISKIVIGLKPGKPSPELVQANKSTYISEPSNNVKHNNNLYTHSFTNFPKSREEMKRLFADRVKKKARLLKDFKGVWKIKRKKNK</sequence>
<dbReference type="HOGENOM" id="CLU_570751_0_0_9"/>
<dbReference type="KEGG" id="cce:Ccel_3327"/>
<dbReference type="SUPFAM" id="SSF89372">
    <property type="entry name" value="Fucose-specific lectin"/>
    <property type="match status" value="1"/>
</dbReference>
<dbReference type="Proteomes" id="UP000001349">
    <property type="component" value="Chromosome"/>
</dbReference>
<evidence type="ECO:0000313" key="1">
    <source>
        <dbReference type="EMBL" id="ACL77616.1"/>
    </source>
</evidence>
<dbReference type="OrthoDB" id="1736719at2"/>
<dbReference type="AlphaFoldDB" id="B8I160"/>
<name>B8I160_RUMCH</name>
<dbReference type="eggNOG" id="ENOG5033SY7">
    <property type="taxonomic scope" value="Bacteria"/>
</dbReference>
<accession>B8I160</accession>
<organism evidence="1 2">
    <name type="scientific">Ruminiclostridium cellulolyticum (strain ATCC 35319 / DSM 5812 / JCM 6584 / H10)</name>
    <name type="common">Clostridium cellulolyticum</name>
    <dbReference type="NCBI Taxonomy" id="394503"/>
    <lineage>
        <taxon>Bacteria</taxon>
        <taxon>Bacillati</taxon>
        <taxon>Bacillota</taxon>
        <taxon>Clostridia</taxon>
        <taxon>Eubacteriales</taxon>
        <taxon>Oscillospiraceae</taxon>
        <taxon>Ruminiclostridium</taxon>
    </lineage>
</organism>
<dbReference type="EMBL" id="CP001348">
    <property type="protein sequence ID" value="ACL77616.1"/>
    <property type="molecule type" value="Genomic_DNA"/>
</dbReference>
<dbReference type="STRING" id="394503.Ccel_3327"/>
<protein>
    <submittedName>
        <fullName evidence="1">Uncharacterized protein</fullName>
    </submittedName>
</protein>